<reference evidence="1 2" key="1">
    <citation type="submission" date="2017-02" db="EMBL/GenBank/DDBJ databases">
        <title>The new phylogeny of genus Mycobacterium.</title>
        <authorList>
            <person name="Tortoli E."/>
            <person name="Trovato A."/>
            <person name="Cirillo D.M."/>
        </authorList>
    </citation>
    <scope>NUCLEOTIDE SEQUENCE [LARGE SCALE GENOMIC DNA]</scope>
    <source>
        <strain evidence="1 2">DSM 45439</strain>
    </source>
</reference>
<dbReference type="EMBL" id="MVHL01000016">
    <property type="protein sequence ID" value="ORA52279.1"/>
    <property type="molecule type" value="Genomic_DNA"/>
</dbReference>
<protein>
    <recommendedName>
        <fullName evidence="3">DUF2007 domain-containing protein</fullName>
    </recommendedName>
</protein>
<name>A0ABX3SCI5_MYCBC</name>
<proteinExistence type="predicted"/>
<comment type="caution">
    <text evidence="1">The sequence shown here is derived from an EMBL/GenBank/DDBJ whole genome shotgun (WGS) entry which is preliminary data.</text>
</comment>
<sequence length="71" mass="7825">MSTLLPVELGVLGPLQVRRHGTPVLTESEGLAGYLPSLWHLMPDLSIYIEAADLDAALARLEELTTKEQRK</sequence>
<evidence type="ECO:0000313" key="2">
    <source>
        <dbReference type="Proteomes" id="UP000192293"/>
    </source>
</evidence>
<keyword evidence="2" id="KW-1185">Reference proteome</keyword>
<gene>
    <name evidence="1" type="ORF">BST19_13005</name>
</gene>
<evidence type="ECO:0008006" key="3">
    <source>
        <dbReference type="Google" id="ProtNLM"/>
    </source>
</evidence>
<organism evidence="1 2">
    <name type="scientific">Mycobacterium bouchedurhonense</name>
    <dbReference type="NCBI Taxonomy" id="701041"/>
    <lineage>
        <taxon>Bacteria</taxon>
        <taxon>Bacillati</taxon>
        <taxon>Actinomycetota</taxon>
        <taxon>Actinomycetes</taxon>
        <taxon>Mycobacteriales</taxon>
        <taxon>Mycobacteriaceae</taxon>
        <taxon>Mycobacterium</taxon>
        <taxon>Mycobacterium avium complex (MAC)</taxon>
    </lineage>
</organism>
<dbReference type="Proteomes" id="UP000192293">
    <property type="component" value="Unassembled WGS sequence"/>
</dbReference>
<evidence type="ECO:0000313" key="1">
    <source>
        <dbReference type="EMBL" id="ORA52279.1"/>
    </source>
</evidence>
<accession>A0ABX3SCI5</accession>